<dbReference type="PANTHER" id="PTHR42947">
    <property type="entry name" value="COB--COM HETERODISULFIDE REDUCTASE SUBUNIT B 1"/>
    <property type="match status" value="1"/>
</dbReference>
<keyword evidence="1" id="KW-0560">Oxidoreductase</keyword>
<keyword evidence="4" id="KW-1185">Reference proteome</keyword>
<feature type="domain" description="Cysteine-rich" evidence="2">
    <location>
        <begin position="4"/>
        <end position="86"/>
    </location>
</feature>
<evidence type="ECO:0000259" key="2">
    <source>
        <dbReference type="Pfam" id="PF02754"/>
    </source>
</evidence>
<dbReference type="EMBL" id="VWPL01000018">
    <property type="protein sequence ID" value="KAA5599938.1"/>
    <property type="molecule type" value="Genomic_DNA"/>
</dbReference>
<dbReference type="PANTHER" id="PTHR42947:SF1">
    <property type="entry name" value="COB--COM HETERODISULFIDE REDUCTASE SUBUNIT B 1"/>
    <property type="match status" value="1"/>
</dbReference>
<evidence type="ECO:0000313" key="3">
    <source>
        <dbReference type="EMBL" id="KAA5599938.1"/>
    </source>
</evidence>
<evidence type="ECO:0000256" key="1">
    <source>
        <dbReference type="ARBA" id="ARBA00023002"/>
    </source>
</evidence>
<gene>
    <name evidence="3" type="ORF">F1193_11200</name>
</gene>
<name>A0A5M6HWF4_9HYPH</name>
<dbReference type="GO" id="GO:0016491">
    <property type="term" value="F:oxidoreductase activity"/>
    <property type="evidence" value="ECO:0007669"/>
    <property type="project" value="UniProtKB-KW"/>
</dbReference>
<dbReference type="Pfam" id="PF02754">
    <property type="entry name" value="CCG"/>
    <property type="match status" value="2"/>
</dbReference>
<dbReference type="Proteomes" id="UP000323886">
    <property type="component" value="Unassembled WGS sequence"/>
</dbReference>
<dbReference type="Gene3D" id="1.20.1050.140">
    <property type="match status" value="1"/>
</dbReference>
<evidence type="ECO:0000313" key="4">
    <source>
        <dbReference type="Proteomes" id="UP000323886"/>
    </source>
</evidence>
<dbReference type="OrthoDB" id="9777685at2"/>
<dbReference type="AlphaFoldDB" id="A0A5M6HWF4"/>
<protein>
    <submittedName>
        <fullName evidence="3">Heterodisulfide reductase, subunit B</fullName>
    </submittedName>
</protein>
<dbReference type="RefSeq" id="WP_150097774.1">
    <property type="nucleotide sequence ID" value="NZ_VWPL01000018.1"/>
</dbReference>
<comment type="caution">
    <text evidence="3">The sequence shown here is derived from an EMBL/GenBank/DDBJ whole genome shotgun (WGS) entry which is preliminary data.</text>
</comment>
<sequence>MKLSYYPGCTMKNRAGNFEESLLFSMQRLGVEIEELNRWNCCGTVLSLSEDDSMRQLAPVRNMLRVREADASRVMTACSMCYNTLKRANDRVKADPVLLKRMNAFMTDEATDYDGDVEVVHTLEILREFKADSKAISTRVVKPLNGLQVASYYGCLLVRPRSIAFDDVENPVLLDDLIRTLGGRPVDWSHKAECCGAYQTVDKPKVVADRTYQILSDAREQGADVIAVSCPLCAFNLDHRQEVTRRMYPEFEGIPVVYFTQLMAIAFGCDERILKLDLHDNSPRSILAERGLL</sequence>
<accession>A0A5M6HWF4</accession>
<dbReference type="InterPro" id="IPR051278">
    <property type="entry name" value="HdrB/HdrD_reductase"/>
</dbReference>
<proteinExistence type="predicted"/>
<feature type="domain" description="Cysteine-rich" evidence="2">
    <location>
        <begin position="149"/>
        <end position="238"/>
    </location>
</feature>
<dbReference type="InterPro" id="IPR004017">
    <property type="entry name" value="Cys_rich_dom"/>
</dbReference>
<organism evidence="3 4">
    <name type="scientific">Blastochloris sulfoviridis</name>
    <dbReference type="NCBI Taxonomy" id="50712"/>
    <lineage>
        <taxon>Bacteria</taxon>
        <taxon>Pseudomonadati</taxon>
        <taxon>Pseudomonadota</taxon>
        <taxon>Alphaproteobacteria</taxon>
        <taxon>Hyphomicrobiales</taxon>
        <taxon>Blastochloridaceae</taxon>
        <taxon>Blastochloris</taxon>
    </lineage>
</organism>
<reference evidence="3 4" key="1">
    <citation type="submission" date="2019-09" db="EMBL/GenBank/DDBJ databases">
        <title>Draft Whole-Genome sequence of Blastochloris sulfoviridis DSM 729.</title>
        <authorList>
            <person name="Meyer T.E."/>
            <person name="Kyndt J.A."/>
        </authorList>
    </citation>
    <scope>NUCLEOTIDE SEQUENCE [LARGE SCALE GENOMIC DNA]</scope>
    <source>
        <strain evidence="3 4">DSM 729</strain>
    </source>
</reference>